<dbReference type="GO" id="GO:0004527">
    <property type="term" value="F:exonuclease activity"/>
    <property type="evidence" value="ECO:0007669"/>
    <property type="project" value="UniProtKB-KW"/>
</dbReference>
<dbReference type="InterPro" id="IPR004843">
    <property type="entry name" value="Calcineurin-like_PHP"/>
</dbReference>
<name>A0A840I0C0_9PROT</name>
<dbReference type="InterPro" id="IPR014577">
    <property type="entry name" value="UCP033093_metalloPase"/>
</dbReference>
<dbReference type="RefSeq" id="WP_183815752.1">
    <property type="nucleotide sequence ID" value="NZ_JACHOB010000001.1"/>
</dbReference>
<sequence>MGAFRFVHTADWQLGKPFGRFPAERAAQLRAARIDAIGRIAGVARDHGAGHVVVAGDVWDCEQPLPETIAQPLDAMASASDLVWWLLPGNHDPAARGGLWDRMRERGLPSNVRCLCAAGPVEAAPGAYLLPAPWVSKNPGRDLTEDFAGHSTPDGALRLGLAHGGTTEFRQDTEQSAAIAAGAASRGGLDYLALGDWHGHKRVDARTWFAGTPEPDSFPRNEPGYVLVVEAAPGREPVVTPVAVAQYHWSRDTLDLTEGLDPVARFEALHEGGPERRFRLAKLTVTGTARLHDRAALLSHLEGRTASYAHLDWDVEGLRTLIEADGLDRLDREGSLRQAAERLHARSINAQLGEADRGTARLALDMLVTLAADTVAADA</sequence>
<protein>
    <submittedName>
        <fullName evidence="2">DNA repair exonuclease SbcCD nuclease subunit</fullName>
    </submittedName>
</protein>
<dbReference type="PANTHER" id="PTHR30337:SF0">
    <property type="entry name" value="NUCLEASE SBCCD SUBUNIT D"/>
    <property type="match status" value="1"/>
</dbReference>
<keyword evidence="2" id="KW-0269">Exonuclease</keyword>
<dbReference type="PIRSF" id="PIRSF033093">
    <property type="entry name" value="UCP_ML1119"/>
    <property type="match status" value="1"/>
</dbReference>
<dbReference type="Pfam" id="PF00149">
    <property type="entry name" value="Metallophos"/>
    <property type="match status" value="1"/>
</dbReference>
<evidence type="ECO:0000313" key="2">
    <source>
        <dbReference type="EMBL" id="MBB4658147.1"/>
    </source>
</evidence>
<comment type="caution">
    <text evidence="2">The sequence shown here is derived from an EMBL/GenBank/DDBJ whole genome shotgun (WGS) entry which is preliminary data.</text>
</comment>
<dbReference type="Gene3D" id="3.60.21.10">
    <property type="match status" value="1"/>
</dbReference>
<dbReference type="PANTHER" id="PTHR30337">
    <property type="entry name" value="COMPONENT OF ATP-DEPENDENT DSDNA EXONUCLEASE"/>
    <property type="match status" value="1"/>
</dbReference>
<evidence type="ECO:0000313" key="3">
    <source>
        <dbReference type="Proteomes" id="UP000563524"/>
    </source>
</evidence>
<dbReference type="SUPFAM" id="SSF56300">
    <property type="entry name" value="Metallo-dependent phosphatases"/>
    <property type="match status" value="1"/>
</dbReference>
<dbReference type="InterPro" id="IPR050535">
    <property type="entry name" value="DNA_Repair-Maintenance_Comp"/>
</dbReference>
<accession>A0A840I0C0</accession>
<keyword evidence="2" id="KW-0378">Hydrolase</keyword>
<reference evidence="2 3" key="1">
    <citation type="submission" date="2020-08" db="EMBL/GenBank/DDBJ databases">
        <title>Genomic Encyclopedia of Type Strains, Phase IV (KMG-IV): sequencing the most valuable type-strain genomes for metagenomic binning, comparative biology and taxonomic classification.</title>
        <authorList>
            <person name="Goeker M."/>
        </authorList>
    </citation>
    <scope>NUCLEOTIDE SEQUENCE [LARGE SCALE GENOMIC DNA]</scope>
    <source>
        <strain evidence="2 3">DSM 102850</strain>
    </source>
</reference>
<proteinExistence type="predicted"/>
<evidence type="ECO:0000259" key="1">
    <source>
        <dbReference type="Pfam" id="PF00149"/>
    </source>
</evidence>
<dbReference type="InterPro" id="IPR029052">
    <property type="entry name" value="Metallo-depent_PP-like"/>
</dbReference>
<dbReference type="AlphaFoldDB" id="A0A840I0C0"/>
<keyword evidence="3" id="KW-1185">Reference proteome</keyword>
<dbReference type="EMBL" id="JACHOB010000001">
    <property type="protein sequence ID" value="MBB4658147.1"/>
    <property type="molecule type" value="Genomic_DNA"/>
</dbReference>
<gene>
    <name evidence="2" type="ORF">GGQ59_000647</name>
</gene>
<organism evidence="2 3">
    <name type="scientific">Parvularcula dongshanensis</name>
    <dbReference type="NCBI Taxonomy" id="1173995"/>
    <lineage>
        <taxon>Bacteria</taxon>
        <taxon>Pseudomonadati</taxon>
        <taxon>Pseudomonadota</taxon>
        <taxon>Alphaproteobacteria</taxon>
        <taxon>Parvularculales</taxon>
        <taxon>Parvularculaceae</taxon>
        <taxon>Parvularcula</taxon>
    </lineage>
</organism>
<keyword evidence="2" id="KW-0540">Nuclease</keyword>
<feature type="domain" description="Calcineurin-like phosphoesterase" evidence="1">
    <location>
        <begin position="4"/>
        <end position="198"/>
    </location>
</feature>
<dbReference type="Proteomes" id="UP000563524">
    <property type="component" value="Unassembled WGS sequence"/>
</dbReference>